<dbReference type="GO" id="GO:0004519">
    <property type="term" value="F:endonuclease activity"/>
    <property type="evidence" value="ECO:0007669"/>
    <property type="project" value="UniProtKB-KW"/>
</dbReference>
<dbReference type="RefSeq" id="WP_120074631.1">
    <property type="nucleotide sequence ID" value="NZ_CP126113.1"/>
</dbReference>
<sequence length="172" mass="20439">MSFGFHPISKEAQIRKVPIKQRKQNNKPELHKGRLIPKRSVRGRIMKKDYNEALRRHGEYCYLCGTTVGLEAHHVRFRSNGGRGGWRNIRFLCNEHHRGKYSPHRDEGVRRALETVHEELYGPWYWADRYDIFKAGLIPTPTEECFERFMAEEERKARYRNIDVDCSANAYF</sequence>
<comment type="caution">
    <text evidence="1">The sequence shown here is derived from an EMBL/GenBank/DDBJ whole genome shotgun (WGS) entry which is preliminary data.</text>
</comment>
<keyword evidence="1" id="KW-0378">Hydrolase</keyword>
<proteinExistence type="predicted"/>
<reference evidence="1" key="1">
    <citation type="submission" date="2018-12" db="EMBL/GenBank/DDBJ databases">
        <authorList>
            <person name="Sun L."/>
            <person name="Chen Z."/>
        </authorList>
    </citation>
    <scope>NUCLEOTIDE SEQUENCE [LARGE SCALE GENOMIC DNA]</scope>
    <source>
        <strain evidence="1">DSM 16012</strain>
    </source>
</reference>
<name>A0A443IMQ1_9BACI</name>
<keyword evidence="1" id="KW-0540">Nuclease</keyword>
<dbReference type="AlphaFoldDB" id="A0A443IMQ1"/>
<dbReference type="Proteomes" id="UP000273811">
    <property type="component" value="Unassembled WGS sequence"/>
</dbReference>
<protein>
    <submittedName>
        <fullName evidence="1">HNH endonuclease</fullName>
    </submittedName>
</protein>
<dbReference type="Gene3D" id="1.10.30.50">
    <property type="match status" value="1"/>
</dbReference>
<dbReference type="EMBL" id="QYTU02000034">
    <property type="protein sequence ID" value="RWR06723.1"/>
    <property type="molecule type" value="Genomic_DNA"/>
</dbReference>
<accession>A0A443IMQ1</accession>
<dbReference type="InterPro" id="IPR003615">
    <property type="entry name" value="HNH_nuc"/>
</dbReference>
<keyword evidence="2" id="KW-1185">Reference proteome</keyword>
<keyword evidence="1" id="KW-0255">Endonuclease</keyword>
<organism evidence="1 2">
    <name type="scientific">Siminovitchia fortis</name>
    <dbReference type="NCBI Taxonomy" id="254758"/>
    <lineage>
        <taxon>Bacteria</taxon>
        <taxon>Bacillati</taxon>
        <taxon>Bacillota</taxon>
        <taxon>Bacilli</taxon>
        <taxon>Bacillales</taxon>
        <taxon>Bacillaceae</taxon>
        <taxon>Siminovitchia</taxon>
    </lineage>
</organism>
<dbReference type="CDD" id="cd00085">
    <property type="entry name" value="HNHc"/>
    <property type="match status" value="1"/>
</dbReference>
<dbReference type="OrthoDB" id="2662325at2"/>
<evidence type="ECO:0000313" key="2">
    <source>
        <dbReference type="Proteomes" id="UP000273811"/>
    </source>
</evidence>
<evidence type="ECO:0000313" key="1">
    <source>
        <dbReference type="EMBL" id="RWR06723.1"/>
    </source>
</evidence>
<gene>
    <name evidence="1" type="ORF">D4N35_013740</name>
</gene>